<reference evidence="7" key="2">
    <citation type="journal article" date="2013" name="PLoS Genet.">
        <title>Comparative genome structure, secondary metabolite, and effector coding capacity across Cochliobolus pathogens.</title>
        <authorList>
            <person name="Condon B.J."/>
            <person name="Leng Y."/>
            <person name="Wu D."/>
            <person name="Bushley K.E."/>
            <person name="Ohm R.A."/>
            <person name="Otillar R."/>
            <person name="Martin J."/>
            <person name="Schackwitz W."/>
            <person name="Grimwood J."/>
            <person name="MohdZainudin N."/>
            <person name="Xue C."/>
            <person name="Wang R."/>
            <person name="Manning V.A."/>
            <person name="Dhillon B."/>
            <person name="Tu Z.J."/>
            <person name="Steffenson B.J."/>
            <person name="Salamov A."/>
            <person name="Sun H."/>
            <person name="Lowry S."/>
            <person name="LaButti K."/>
            <person name="Han J."/>
            <person name="Copeland A."/>
            <person name="Lindquist E."/>
            <person name="Barry K."/>
            <person name="Schmutz J."/>
            <person name="Baker S.E."/>
            <person name="Ciuffetti L.M."/>
            <person name="Grigoriev I.V."/>
            <person name="Zhong S."/>
            <person name="Turgeon B.G."/>
        </authorList>
    </citation>
    <scope>NUCLEOTIDE SEQUENCE [LARGE SCALE GENOMIC DNA]</scope>
    <source>
        <strain evidence="7">C5 / ATCC 48332 / race O</strain>
    </source>
</reference>
<dbReference type="InterPro" id="IPR037396">
    <property type="entry name" value="FMN_HAD"/>
</dbReference>
<dbReference type="PANTHER" id="PTHR10578:SF107">
    <property type="entry name" value="2-HYDROXYACID OXIDASE 1"/>
    <property type="match status" value="1"/>
</dbReference>
<dbReference type="Proteomes" id="UP000016936">
    <property type="component" value="Unassembled WGS sequence"/>
</dbReference>
<evidence type="ECO:0000256" key="4">
    <source>
        <dbReference type="ARBA" id="ARBA00023002"/>
    </source>
</evidence>
<dbReference type="InterPro" id="IPR000262">
    <property type="entry name" value="FMN-dep_DH"/>
</dbReference>
<dbReference type="eggNOG" id="KOG0538">
    <property type="taxonomic scope" value="Eukaryota"/>
</dbReference>
<dbReference type="SUPFAM" id="SSF51395">
    <property type="entry name" value="FMN-linked oxidoreductases"/>
    <property type="match status" value="1"/>
</dbReference>
<keyword evidence="7" id="KW-1185">Reference proteome</keyword>
<sequence length="201" mass="22679">MSTTHGRTAYTLADMEEIANLKLPDDVWEYLETGAHDNWTLLQPRMLRKVSVIDMTTTIFDKRYNILIALVPSAYQRLASSGGELDSSAASFDMGTNFTLSSNATTFLEDVMHSLPPRDDNHPRPWFQLYFLGPRGTAAAFVQRAKRGGFEALVLTIDTLVLDNRLHQRQHPLELPKHLILYNTSNRKAGAVHKFIVAHTI</sequence>
<feature type="domain" description="FMN hydroxy acid dehydrogenase" evidence="5">
    <location>
        <begin position="4"/>
        <end position="201"/>
    </location>
</feature>
<dbReference type="AlphaFoldDB" id="M2TME1"/>
<organism evidence="6 7">
    <name type="scientific">Cochliobolus heterostrophus (strain C5 / ATCC 48332 / race O)</name>
    <name type="common">Southern corn leaf blight fungus</name>
    <name type="synonym">Bipolaris maydis</name>
    <dbReference type="NCBI Taxonomy" id="701091"/>
    <lineage>
        <taxon>Eukaryota</taxon>
        <taxon>Fungi</taxon>
        <taxon>Dikarya</taxon>
        <taxon>Ascomycota</taxon>
        <taxon>Pezizomycotina</taxon>
        <taxon>Dothideomycetes</taxon>
        <taxon>Pleosporomycetidae</taxon>
        <taxon>Pleosporales</taxon>
        <taxon>Pleosporineae</taxon>
        <taxon>Pleosporaceae</taxon>
        <taxon>Bipolaris</taxon>
    </lineage>
</organism>
<evidence type="ECO:0000256" key="1">
    <source>
        <dbReference type="ARBA" id="ARBA00001917"/>
    </source>
</evidence>
<evidence type="ECO:0000259" key="5">
    <source>
        <dbReference type="PROSITE" id="PS51349"/>
    </source>
</evidence>
<dbReference type="EMBL" id="KB445582">
    <property type="protein sequence ID" value="EMD87699.1"/>
    <property type="molecule type" value="Genomic_DNA"/>
</dbReference>
<dbReference type="PANTHER" id="PTHR10578">
    <property type="entry name" value="S -2-HYDROXY-ACID OXIDASE-RELATED"/>
    <property type="match status" value="1"/>
</dbReference>
<evidence type="ECO:0000256" key="2">
    <source>
        <dbReference type="ARBA" id="ARBA00022630"/>
    </source>
</evidence>
<dbReference type="Gene3D" id="3.20.20.70">
    <property type="entry name" value="Aldolase class I"/>
    <property type="match status" value="1"/>
</dbReference>
<keyword evidence="3" id="KW-0288">FMN</keyword>
<dbReference type="STRING" id="701091.M2TME1"/>
<gene>
    <name evidence="6" type="ORF">COCHEDRAFT_1112912</name>
</gene>
<dbReference type="Pfam" id="PF01070">
    <property type="entry name" value="FMN_dh"/>
    <property type="match status" value="1"/>
</dbReference>
<accession>M2TME1</accession>
<proteinExistence type="predicted"/>
<evidence type="ECO:0000256" key="3">
    <source>
        <dbReference type="ARBA" id="ARBA00022643"/>
    </source>
</evidence>
<reference evidence="6 7" key="1">
    <citation type="journal article" date="2012" name="PLoS Pathog.">
        <title>Diverse lifestyles and strategies of plant pathogenesis encoded in the genomes of eighteen Dothideomycetes fungi.</title>
        <authorList>
            <person name="Ohm R.A."/>
            <person name="Feau N."/>
            <person name="Henrissat B."/>
            <person name="Schoch C.L."/>
            <person name="Horwitz B.A."/>
            <person name="Barry K.W."/>
            <person name="Condon B.J."/>
            <person name="Copeland A.C."/>
            <person name="Dhillon B."/>
            <person name="Glaser F."/>
            <person name="Hesse C.N."/>
            <person name="Kosti I."/>
            <person name="LaButti K."/>
            <person name="Lindquist E.A."/>
            <person name="Lucas S."/>
            <person name="Salamov A.A."/>
            <person name="Bradshaw R.E."/>
            <person name="Ciuffetti L."/>
            <person name="Hamelin R.C."/>
            <person name="Kema G.H.J."/>
            <person name="Lawrence C."/>
            <person name="Scott J.A."/>
            <person name="Spatafora J.W."/>
            <person name="Turgeon B.G."/>
            <person name="de Wit P.J.G.M."/>
            <person name="Zhong S."/>
            <person name="Goodwin S.B."/>
            <person name="Grigoriev I.V."/>
        </authorList>
    </citation>
    <scope>NUCLEOTIDE SEQUENCE [LARGE SCALE GENOMIC DNA]</scope>
    <source>
        <strain evidence="7">C5 / ATCC 48332 / race O</strain>
    </source>
</reference>
<dbReference type="InterPro" id="IPR013785">
    <property type="entry name" value="Aldolase_TIM"/>
</dbReference>
<protein>
    <recommendedName>
        <fullName evidence="5">FMN hydroxy acid dehydrogenase domain-containing protein</fullName>
    </recommendedName>
</protein>
<comment type="cofactor">
    <cofactor evidence="1">
        <name>FMN</name>
        <dbReference type="ChEBI" id="CHEBI:58210"/>
    </cofactor>
</comment>
<dbReference type="PROSITE" id="PS51349">
    <property type="entry name" value="FMN_HYDROXY_ACID_DH_2"/>
    <property type="match status" value="1"/>
</dbReference>
<name>M2TME1_COCH5</name>
<keyword evidence="2" id="KW-0285">Flavoprotein</keyword>
<dbReference type="HOGENOM" id="CLU_1360291_0_0_1"/>
<dbReference type="GO" id="GO:0016491">
    <property type="term" value="F:oxidoreductase activity"/>
    <property type="evidence" value="ECO:0007669"/>
    <property type="project" value="UniProtKB-KW"/>
</dbReference>
<evidence type="ECO:0000313" key="7">
    <source>
        <dbReference type="Proteomes" id="UP000016936"/>
    </source>
</evidence>
<keyword evidence="4" id="KW-0560">Oxidoreductase</keyword>
<evidence type="ECO:0000313" key="6">
    <source>
        <dbReference type="EMBL" id="EMD87699.1"/>
    </source>
</evidence>